<evidence type="ECO:0000259" key="3">
    <source>
        <dbReference type="Pfam" id="PF11566"/>
    </source>
</evidence>
<gene>
    <name evidence="4" type="ORF">OLC1_LOCUS24158</name>
</gene>
<comment type="similarity">
    <text evidence="1">Belongs to the proteasome inhibitor PI31 family.</text>
</comment>
<evidence type="ECO:0000256" key="1">
    <source>
        <dbReference type="ARBA" id="ARBA00006405"/>
    </source>
</evidence>
<dbReference type="InterPro" id="IPR021625">
    <property type="entry name" value="PI31_Prot_N"/>
</dbReference>
<dbReference type="Proteomes" id="UP001161247">
    <property type="component" value="Chromosome 9"/>
</dbReference>
<proteinExistence type="inferred from homology"/>
<organism evidence="4 5">
    <name type="scientific">Oldenlandia corymbosa var. corymbosa</name>
    <dbReference type="NCBI Taxonomy" id="529605"/>
    <lineage>
        <taxon>Eukaryota</taxon>
        <taxon>Viridiplantae</taxon>
        <taxon>Streptophyta</taxon>
        <taxon>Embryophyta</taxon>
        <taxon>Tracheophyta</taxon>
        <taxon>Spermatophyta</taxon>
        <taxon>Magnoliopsida</taxon>
        <taxon>eudicotyledons</taxon>
        <taxon>Gunneridae</taxon>
        <taxon>Pentapetalae</taxon>
        <taxon>asterids</taxon>
        <taxon>lamiids</taxon>
        <taxon>Gentianales</taxon>
        <taxon>Rubiaceae</taxon>
        <taxon>Rubioideae</taxon>
        <taxon>Spermacoceae</taxon>
        <taxon>Hedyotis-Oldenlandia complex</taxon>
        <taxon>Oldenlandia</taxon>
    </lineage>
</organism>
<reference evidence="4" key="1">
    <citation type="submission" date="2023-03" db="EMBL/GenBank/DDBJ databases">
        <authorList>
            <person name="Julca I."/>
        </authorList>
    </citation>
    <scope>NUCLEOTIDE SEQUENCE</scope>
</reference>
<dbReference type="PANTHER" id="PTHR13266:SF1">
    <property type="entry name" value="PROTEASOME INHIBITOR PI31 SUBUNIT"/>
    <property type="match status" value="1"/>
</dbReference>
<keyword evidence="5" id="KW-1185">Reference proteome</keyword>
<accession>A0AAV1EF94</accession>
<dbReference type="InterPro" id="IPR045128">
    <property type="entry name" value="PI31-like"/>
</dbReference>
<keyword evidence="2" id="KW-0647">Proteasome</keyword>
<sequence length="107" mass="12018">MMRVEPPATEHSVMAVMGAARPSSRSAYDKLAFAVHATHFTSGFVLYITGPAAFPDTNPAKFSDNDKVLFSLDYDEIDIQHWNQGDDRYAFVYSKLLLSDSARIRTR</sequence>
<dbReference type="Pfam" id="PF11566">
    <property type="entry name" value="PI31_Prot_N"/>
    <property type="match status" value="1"/>
</dbReference>
<dbReference type="EMBL" id="OX459126">
    <property type="protein sequence ID" value="CAI9118246.1"/>
    <property type="molecule type" value="Genomic_DNA"/>
</dbReference>
<dbReference type="GO" id="GO:0004866">
    <property type="term" value="F:endopeptidase inhibitor activity"/>
    <property type="evidence" value="ECO:0007669"/>
    <property type="project" value="InterPro"/>
</dbReference>
<evidence type="ECO:0000313" key="4">
    <source>
        <dbReference type="EMBL" id="CAI9118246.1"/>
    </source>
</evidence>
<dbReference type="PANTHER" id="PTHR13266">
    <property type="entry name" value="PROTEASOME INHIBITOR"/>
    <property type="match status" value="1"/>
</dbReference>
<feature type="domain" description="PI31 proteasome regulator N-terminal" evidence="3">
    <location>
        <begin position="21"/>
        <end position="95"/>
    </location>
</feature>
<evidence type="ECO:0000256" key="2">
    <source>
        <dbReference type="ARBA" id="ARBA00022942"/>
    </source>
</evidence>
<dbReference type="GO" id="GO:0043161">
    <property type="term" value="P:proteasome-mediated ubiquitin-dependent protein catabolic process"/>
    <property type="evidence" value="ECO:0007669"/>
    <property type="project" value="InterPro"/>
</dbReference>
<dbReference type="GO" id="GO:0070628">
    <property type="term" value="F:proteasome binding"/>
    <property type="evidence" value="ECO:0007669"/>
    <property type="project" value="InterPro"/>
</dbReference>
<protein>
    <submittedName>
        <fullName evidence="4">OLC1v1019783C1</fullName>
    </submittedName>
</protein>
<dbReference type="Gene3D" id="3.40.1000.30">
    <property type="match status" value="1"/>
</dbReference>
<dbReference type="AlphaFoldDB" id="A0AAV1EF94"/>
<name>A0AAV1EF94_OLDCO</name>
<evidence type="ECO:0000313" key="5">
    <source>
        <dbReference type="Proteomes" id="UP001161247"/>
    </source>
</evidence>
<dbReference type="GO" id="GO:0000502">
    <property type="term" value="C:proteasome complex"/>
    <property type="evidence" value="ECO:0007669"/>
    <property type="project" value="UniProtKB-KW"/>
</dbReference>